<reference evidence="1 2" key="1">
    <citation type="submission" date="2019-11" db="EMBL/GenBank/DDBJ databases">
        <title>Gracilibacillus salitolerans sp. nov., a moderate halophile isolated from a saline soil in northwest China.</title>
        <authorList>
            <person name="Gan L."/>
        </authorList>
    </citation>
    <scope>NUCLEOTIDE SEQUENCE [LARGE SCALE GENOMIC DNA]</scope>
    <source>
        <strain evidence="1 2">SCU50</strain>
    </source>
</reference>
<organism evidence="1 2">
    <name type="scientific">Gracilibacillus salitolerans</name>
    <dbReference type="NCBI Taxonomy" id="2663022"/>
    <lineage>
        <taxon>Bacteria</taxon>
        <taxon>Bacillati</taxon>
        <taxon>Bacillota</taxon>
        <taxon>Bacilli</taxon>
        <taxon>Bacillales</taxon>
        <taxon>Bacillaceae</taxon>
        <taxon>Gracilibacillus</taxon>
    </lineage>
</organism>
<dbReference type="KEGG" id="grc:GI584_01340"/>
<dbReference type="AlphaFoldDB" id="A0A5Q2TF68"/>
<name>A0A5Q2TF68_9BACI</name>
<sequence length="80" mass="9471">MMEIFKVKVLEYRGSSYQIRAGEANRNKEAALDDGKYTETNRCDRNDGGVQKFCSTLLDGIDWRPYIVWKNHFHIDHVYR</sequence>
<gene>
    <name evidence="1" type="ORF">GI584_01340</name>
</gene>
<keyword evidence="2" id="KW-1185">Reference proteome</keyword>
<proteinExistence type="predicted"/>
<dbReference type="RefSeq" id="WP_153789962.1">
    <property type="nucleotide sequence ID" value="NZ_CP045915.1"/>
</dbReference>
<dbReference type="Proteomes" id="UP000339690">
    <property type="component" value="Chromosome"/>
</dbReference>
<dbReference type="EMBL" id="CP045915">
    <property type="protein sequence ID" value="QGH32782.1"/>
    <property type="molecule type" value="Genomic_DNA"/>
</dbReference>
<protein>
    <submittedName>
        <fullName evidence="1">Uncharacterized protein</fullName>
    </submittedName>
</protein>
<accession>A0A5Q2TF68</accession>
<evidence type="ECO:0000313" key="2">
    <source>
        <dbReference type="Proteomes" id="UP000339690"/>
    </source>
</evidence>
<evidence type="ECO:0000313" key="1">
    <source>
        <dbReference type="EMBL" id="QGH32782.1"/>
    </source>
</evidence>